<protein>
    <recommendedName>
        <fullName evidence="4">YjgF-like protein</fullName>
    </recommendedName>
</protein>
<evidence type="ECO:0000313" key="3">
    <source>
        <dbReference type="Proteomes" id="UP000054538"/>
    </source>
</evidence>
<sequence>MIIGRSMFQRLSQSPAHLGLRTGAITSHRFRNSKLKSSSAQLETNDTNDSFFGRAMSTVTTHPSLLAVSTQAAPSAIGPYSQAIKAGDLVFVSGCIPLVPSTMQIAEGGIVEQTEQALANLKAVLEASGSDVGRVVKTTVFLKNMDDFVTVNGIYAQVFGEHKPARSAVEVARLPKDVLFEIECIASLRN</sequence>
<dbReference type="OrthoDB" id="309640at2759"/>
<dbReference type="PANTHER" id="PTHR11803:SF58">
    <property type="entry name" value="PROTEIN HMF1-RELATED"/>
    <property type="match status" value="1"/>
</dbReference>
<evidence type="ECO:0008006" key="4">
    <source>
        <dbReference type="Google" id="ProtNLM"/>
    </source>
</evidence>
<dbReference type="PANTHER" id="PTHR11803">
    <property type="entry name" value="2-IMINOBUTANOATE/2-IMINOPROPANOATE DEAMINASE RIDA"/>
    <property type="match status" value="1"/>
</dbReference>
<dbReference type="InterPro" id="IPR006175">
    <property type="entry name" value="YjgF/YER057c/UK114"/>
</dbReference>
<dbReference type="InterPro" id="IPR035959">
    <property type="entry name" value="RutC-like_sf"/>
</dbReference>
<dbReference type="GO" id="GO:0019239">
    <property type="term" value="F:deaminase activity"/>
    <property type="evidence" value="ECO:0007669"/>
    <property type="project" value="TreeGrafter"/>
</dbReference>
<reference evidence="2 3" key="1">
    <citation type="submission" date="2014-04" db="EMBL/GenBank/DDBJ databases">
        <authorList>
            <consortium name="DOE Joint Genome Institute"/>
            <person name="Kuo A."/>
            <person name="Kohler A."/>
            <person name="Jargeat P."/>
            <person name="Nagy L.G."/>
            <person name="Floudas D."/>
            <person name="Copeland A."/>
            <person name="Barry K.W."/>
            <person name="Cichocki N."/>
            <person name="Veneault-Fourrey C."/>
            <person name="LaButti K."/>
            <person name="Lindquist E.A."/>
            <person name="Lipzen A."/>
            <person name="Lundell T."/>
            <person name="Morin E."/>
            <person name="Murat C."/>
            <person name="Sun H."/>
            <person name="Tunlid A."/>
            <person name="Henrissat B."/>
            <person name="Grigoriev I.V."/>
            <person name="Hibbett D.S."/>
            <person name="Martin F."/>
            <person name="Nordberg H.P."/>
            <person name="Cantor M.N."/>
            <person name="Hua S.X."/>
        </authorList>
    </citation>
    <scope>NUCLEOTIDE SEQUENCE [LARGE SCALE GENOMIC DNA]</scope>
    <source>
        <strain evidence="2 3">Ve08.2h10</strain>
    </source>
</reference>
<dbReference type="FunFam" id="3.30.1330.40:FF:000001">
    <property type="entry name" value="L-PSP family endoribonuclease"/>
    <property type="match status" value="1"/>
</dbReference>
<dbReference type="AlphaFoldDB" id="A0A0D0DYF6"/>
<evidence type="ECO:0000313" key="2">
    <source>
        <dbReference type="EMBL" id="KIL00799.1"/>
    </source>
</evidence>
<name>A0A0D0DYF6_9AGAM</name>
<reference evidence="3" key="2">
    <citation type="submission" date="2015-01" db="EMBL/GenBank/DDBJ databases">
        <title>Evolutionary Origins and Diversification of the Mycorrhizal Mutualists.</title>
        <authorList>
            <consortium name="DOE Joint Genome Institute"/>
            <consortium name="Mycorrhizal Genomics Consortium"/>
            <person name="Kohler A."/>
            <person name="Kuo A."/>
            <person name="Nagy L.G."/>
            <person name="Floudas D."/>
            <person name="Copeland A."/>
            <person name="Barry K.W."/>
            <person name="Cichocki N."/>
            <person name="Veneault-Fourrey C."/>
            <person name="LaButti K."/>
            <person name="Lindquist E.A."/>
            <person name="Lipzen A."/>
            <person name="Lundell T."/>
            <person name="Morin E."/>
            <person name="Murat C."/>
            <person name="Riley R."/>
            <person name="Ohm R."/>
            <person name="Sun H."/>
            <person name="Tunlid A."/>
            <person name="Henrissat B."/>
            <person name="Grigoriev I.V."/>
            <person name="Hibbett D.S."/>
            <person name="Martin F."/>
        </authorList>
    </citation>
    <scope>NUCLEOTIDE SEQUENCE [LARGE SCALE GENOMIC DNA]</scope>
    <source>
        <strain evidence="3">Ve08.2h10</strain>
    </source>
</reference>
<gene>
    <name evidence="2" type="ORF">PAXRUDRAFT_821251</name>
</gene>
<dbReference type="CDD" id="cd00448">
    <property type="entry name" value="YjgF_YER057c_UK114_family"/>
    <property type="match status" value="1"/>
</dbReference>
<dbReference type="SUPFAM" id="SSF55298">
    <property type="entry name" value="YjgF-like"/>
    <property type="match status" value="1"/>
</dbReference>
<dbReference type="InterPro" id="IPR006056">
    <property type="entry name" value="RidA"/>
</dbReference>
<dbReference type="GO" id="GO:0005739">
    <property type="term" value="C:mitochondrion"/>
    <property type="evidence" value="ECO:0007669"/>
    <property type="project" value="TreeGrafter"/>
</dbReference>
<accession>A0A0D0DYF6</accession>
<evidence type="ECO:0000256" key="1">
    <source>
        <dbReference type="ARBA" id="ARBA00010552"/>
    </source>
</evidence>
<dbReference type="Pfam" id="PF01042">
    <property type="entry name" value="Ribonuc_L-PSP"/>
    <property type="match status" value="1"/>
</dbReference>
<dbReference type="GO" id="GO:0005829">
    <property type="term" value="C:cytosol"/>
    <property type="evidence" value="ECO:0007669"/>
    <property type="project" value="TreeGrafter"/>
</dbReference>
<dbReference type="FunCoup" id="A0A0D0DYF6">
    <property type="interactions" value="230"/>
</dbReference>
<organism evidence="2 3">
    <name type="scientific">Paxillus rubicundulus Ve08.2h10</name>
    <dbReference type="NCBI Taxonomy" id="930991"/>
    <lineage>
        <taxon>Eukaryota</taxon>
        <taxon>Fungi</taxon>
        <taxon>Dikarya</taxon>
        <taxon>Basidiomycota</taxon>
        <taxon>Agaricomycotina</taxon>
        <taxon>Agaricomycetes</taxon>
        <taxon>Agaricomycetidae</taxon>
        <taxon>Boletales</taxon>
        <taxon>Paxilineae</taxon>
        <taxon>Paxillaceae</taxon>
        <taxon>Paxillus</taxon>
    </lineage>
</organism>
<comment type="similarity">
    <text evidence="1">Belongs to the RutC family.</text>
</comment>
<dbReference type="Gene3D" id="3.30.1330.40">
    <property type="entry name" value="RutC-like"/>
    <property type="match status" value="1"/>
</dbReference>
<dbReference type="NCBIfam" id="TIGR00004">
    <property type="entry name" value="Rid family detoxifying hydrolase"/>
    <property type="match status" value="1"/>
</dbReference>
<dbReference type="EMBL" id="KN824826">
    <property type="protein sequence ID" value="KIL00799.1"/>
    <property type="molecule type" value="Genomic_DNA"/>
</dbReference>
<proteinExistence type="inferred from homology"/>
<dbReference type="STRING" id="930991.A0A0D0DYF6"/>
<keyword evidence="3" id="KW-1185">Reference proteome</keyword>
<dbReference type="Proteomes" id="UP000054538">
    <property type="component" value="Unassembled WGS sequence"/>
</dbReference>
<dbReference type="InParanoid" id="A0A0D0DYF6"/>
<dbReference type="HOGENOM" id="CLU_100715_7_0_1"/>